<feature type="compositionally biased region" description="Basic and acidic residues" evidence="1">
    <location>
        <begin position="11"/>
        <end position="20"/>
    </location>
</feature>
<organism evidence="2 3">
    <name type="scientific">Ancylostoma ceylanicum</name>
    <dbReference type="NCBI Taxonomy" id="53326"/>
    <lineage>
        <taxon>Eukaryota</taxon>
        <taxon>Metazoa</taxon>
        <taxon>Ecdysozoa</taxon>
        <taxon>Nematoda</taxon>
        <taxon>Chromadorea</taxon>
        <taxon>Rhabditida</taxon>
        <taxon>Rhabditina</taxon>
        <taxon>Rhabditomorpha</taxon>
        <taxon>Strongyloidea</taxon>
        <taxon>Ancylostomatidae</taxon>
        <taxon>Ancylostomatinae</taxon>
        <taxon>Ancylostoma</taxon>
    </lineage>
</organism>
<name>A0A016VCJ2_9BILA</name>
<dbReference type="EMBL" id="JARK01001348">
    <property type="protein sequence ID" value="EYC25379.1"/>
    <property type="molecule type" value="Genomic_DNA"/>
</dbReference>
<keyword evidence="3" id="KW-1185">Reference proteome</keyword>
<evidence type="ECO:0000313" key="2">
    <source>
        <dbReference type="EMBL" id="EYC25379.1"/>
    </source>
</evidence>
<comment type="caution">
    <text evidence="2">The sequence shown here is derived from an EMBL/GenBank/DDBJ whole genome shotgun (WGS) entry which is preliminary data.</text>
</comment>
<gene>
    <name evidence="2" type="primary">Acey_s0012.g1852</name>
    <name evidence="2" type="ORF">Y032_0012g1852</name>
</gene>
<evidence type="ECO:0000313" key="3">
    <source>
        <dbReference type="Proteomes" id="UP000024635"/>
    </source>
</evidence>
<sequence length="101" mass="11827">MQRIVKATLKQHSDRPKKQNGEIKWEMHSKPMFEMWFKVPFKFPSLNGRHFGCVRAQFHSLVSPSELSFTNFTTVQAKKSVQMRQNTAARFDFATYSSAIR</sequence>
<accession>A0A016VCJ2</accession>
<dbReference type="Proteomes" id="UP000024635">
    <property type="component" value="Unassembled WGS sequence"/>
</dbReference>
<feature type="region of interest" description="Disordered" evidence="1">
    <location>
        <begin position="1"/>
        <end position="20"/>
    </location>
</feature>
<reference evidence="3" key="1">
    <citation type="journal article" date="2015" name="Nat. Genet.">
        <title>The genome and transcriptome of the zoonotic hookworm Ancylostoma ceylanicum identify infection-specific gene families.</title>
        <authorList>
            <person name="Schwarz E.M."/>
            <person name="Hu Y."/>
            <person name="Antoshechkin I."/>
            <person name="Miller M.M."/>
            <person name="Sternberg P.W."/>
            <person name="Aroian R.V."/>
        </authorList>
    </citation>
    <scope>NUCLEOTIDE SEQUENCE</scope>
    <source>
        <strain evidence="3">HY135</strain>
    </source>
</reference>
<dbReference type="AlphaFoldDB" id="A0A016VCJ2"/>
<proteinExistence type="predicted"/>
<protein>
    <submittedName>
        <fullName evidence="2">Uncharacterized protein</fullName>
    </submittedName>
</protein>
<evidence type="ECO:0000256" key="1">
    <source>
        <dbReference type="SAM" id="MobiDB-lite"/>
    </source>
</evidence>